<protein>
    <submittedName>
        <fullName evidence="1">Uncharacterized protein</fullName>
    </submittedName>
</protein>
<dbReference type="RefSeq" id="WP_094531812.1">
    <property type="nucleotide sequence ID" value="NZ_NHPJ01000081.1"/>
</dbReference>
<sequence length="166" mass="18696">MTRNTSRSTTDAVTIETTTTTSDILSKPDAINDLTDNELIDVYVRMKLTQELSRHTSASFRRSTHWDELLDALKTGENYSLKEIAIQTAGRDADITQSLGWERGPGNTRTLYERYTDVTFDDMIEETDAFRETLETAREAVQAACRGCGTDAITVCRARIEHHADK</sequence>
<dbReference type="EMBL" id="NHPJ01000081">
    <property type="protein sequence ID" value="OYR56668.1"/>
    <property type="molecule type" value="Genomic_DNA"/>
</dbReference>
<evidence type="ECO:0000313" key="2">
    <source>
        <dbReference type="Proteomes" id="UP000216308"/>
    </source>
</evidence>
<organism evidence="1 2">
    <name type="scientific">Halorubrum halodurans</name>
    <dbReference type="NCBI Taxonomy" id="1383851"/>
    <lineage>
        <taxon>Archaea</taxon>
        <taxon>Methanobacteriati</taxon>
        <taxon>Methanobacteriota</taxon>
        <taxon>Stenosarchaea group</taxon>
        <taxon>Halobacteria</taxon>
        <taxon>Halobacteriales</taxon>
        <taxon>Haloferacaceae</taxon>
        <taxon>Halorubrum</taxon>
    </lineage>
</organism>
<proteinExistence type="predicted"/>
<comment type="caution">
    <text evidence="1">The sequence shown here is derived from an EMBL/GenBank/DDBJ whole genome shotgun (WGS) entry which is preliminary data.</text>
</comment>
<dbReference type="Proteomes" id="UP000216308">
    <property type="component" value="Unassembled WGS sequence"/>
</dbReference>
<keyword evidence="2" id="KW-1185">Reference proteome</keyword>
<evidence type="ECO:0000313" key="1">
    <source>
        <dbReference type="EMBL" id="OYR56668.1"/>
    </source>
</evidence>
<reference evidence="1 2" key="1">
    <citation type="journal article" date="2014" name="Front. Microbiol.">
        <title>Population and genomic analysis of the genus Halorubrum.</title>
        <authorList>
            <person name="Fullmer M.S."/>
            <person name="Soucy S.M."/>
            <person name="Swithers K.S."/>
            <person name="Makkay A.M."/>
            <person name="Wheeler R."/>
            <person name="Ventosa A."/>
            <person name="Gogarten J.P."/>
            <person name="Papke R.T."/>
        </authorList>
    </citation>
    <scope>NUCLEOTIDE SEQUENCE [LARGE SCALE GENOMIC DNA]</scope>
    <source>
        <strain evidence="1 2">Cb34</strain>
    </source>
</reference>
<name>A0A256IJB9_9EURY</name>
<dbReference type="AlphaFoldDB" id="A0A256IJB9"/>
<gene>
    <name evidence="1" type="ORF">DJ70_08100</name>
</gene>
<accession>A0A256IJB9</accession>